<gene>
    <name evidence="2" type="ORF">UW47_C0008G0025</name>
</gene>
<proteinExistence type="predicted"/>
<sequence length="235" mass="26573">MPERDIHQEIFKLSPSDFAYLYEECKLCYYLKVKNGIYQPSMPMPGVFSAINTRIQGSLVGKELRTLSESLPEGKVIMQEGWVDSKIIPGTHVYLKGKYDLLVNGSDGNTLVDLKISNPDVGKIDKYKTQLNAYKFALENPKSGKPVEINRMGLLIFYPDQVSYKDGEALLTFPPKWLEVPMDQPGFIKFIAEIDKLLAGPPPEEGKSCKWCAYRHVGETIAHIEDKPVQEDIPF</sequence>
<dbReference type="InterPro" id="IPR038726">
    <property type="entry name" value="PDDEXK_AddAB-type"/>
</dbReference>
<protein>
    <recommendedName>
        <fullName evidence="1">PD-(D/E)XK endonuclease-like domain-containing protein</fullName>
    </recommendedName>
</protein>
<dbReference type="EMBL" id="LCIL01000008">
    <property type="protein sequence ID" value="KKT54226.1"/>
    <property type="molecule type" value="Genomic_DNA"/>
</dbReference>
<comment type="caution">
    <text evidence="2">The sequence shown here is derived from an EMBL/GenBank/DDBJ whole genome shotgun (WGS) entry which is preliminary data.</text>
</comment>
<evidence type="ECO:0000313" key="2">
    <source>
        <dbReference type="EMBL" id="KKT54226.1"/>
    </source>
</evidence>
<name>A0A837ID75_9BACT</name>
<reference evidence="2 3" key="1">
    <citation type="journal article" date="2015" name="Nature">
        <title>rRNA introns, odd ribosomes, and small enigmatic genomes across a large radiation of phyla.</title>
        <authorList>
            <person name="Brown C.T."/>
            <person name="Hug L.A."/>
            <person name="Thomas B.C."/>
            <person name="Sharon I."/>
            <person name="Castelle C.J."/>
            <person name="Singh A."/>
            <person name="Wilkins M.J."/>
            <person name="Williams K.H."/>
            <person name="Banfield J.F."/>
        </authorList>
    </citation>
    <scope>NUCLEOTIDE SEQUENCE [LARGE SCALE GENOMIC DNA]</scope>
</reference>
<dbReference type="AlphaFoldDB" id="A0A837ID75"/>
<feature type="domain" description="PD-(D/E)XK endonuclease-like" evidence="1">
    <location>
        <begin position="83"/>
        <end position="217"/>
    </location>
</feature>
<organism evidence="2 3">
    <name type="scientific">Candidatus Woesebacteria bacterium GW2011_GWA1_44_23</name>
    <dbReference type="NCBI Taxonomy" id="1618558"/>
    <lineage>
        <taxon>Bacteria</taxon>
        <taxon>Candidatus Woeseibacteriota</taxon>
    </lineage>
</organism>
<evidence type="ECO:0000259" key="1">
    <source>
        <dbReference type="Pfam" id="PF12705"/>
    </source>
</evidence>
<dbReference type="Pfam" id="PF12705">
    <property type="entry name" value="PDDEXK_1"/>
    <property type="match status" value="1"/>
</dbReference>
<dbReference type="Proteomes" id="UP000034525">
    <property type="component" value="Unassembled WGS sequence"/>
</dbReference>
<accession>A0A837ID75</accession>
<dbReference type="Gene3D" id="3.90.320.10">
    <property type="match status" value="1"/>
</dbReference>
<evidence type="ECO:0000313" key="3">
    <source>
        <dbReference type="Proteomes" id="UP000034525"/>
    </source>
</evidence>
<dbReference type="InterPro" id="IPR011604">
    <property type="entry name" value="PDDEXK-like_dom_sf"/>
</dbReference>